<dbReference type="SUPFAM" id="SSF48295">
    <property type="entry name" value="TrpR-like"/>
    <property type="match status" value="1"/>
</dbReference>
<dbReference type="InterPro" id="IPR010921">
    <property type="entry name" value="Trp_repressor/repl_initiator"/>
</dbReference>
<dbReference type="PANTHER" id="PTHR40080:SF1">
    <property type="entry name" value="TRPR-LIKE PROTEIN YERC_YECD"/>
    <property type="match status" value="1"/>
</dbReference>
<evidence type="ECO:0000313" key="1">
    <source>
        <dbReference type="EMBL" id="OGD85851.1"/>
    </source>
</evidence>
<reference evidence="1 2" key="1">
    <citation type="journal article" date="2016" name="Nat. Commun.">
        <title>Thousands of microbial genomes shed light on interconnected biogeochemical processes in an aquifer system.</title>
        <authorList>
            <person name="Anantharaman K."/>
            <person name="Brown C.T."/>
            <person name="Hug L.A."/>
            <person name="Sharon I."/>
            <person name="Castelle C.J."/>
            <person name="Probst A.J."/>
            <person name="Thomas B.C."/>
            <person name="Singh A."/>
            <person name="Wilkins M.J."/>
            <person name="Karaoz U."/>
            <person name="Brodie E.L."/>
            <person name="Williams K.H."/>
            <person name="Hubbard S.S."/>
            <person name="Banfield J.F."/>
        </authorList>
    </citation>
    <scope>NUCLEOTIDE SEQUENCE [LARGE SCALE GENOMIC DNA]</scope>
</reference>
<dbReference type="Proteomes" id="UP000177069">
    <property type="component" value="Unassembled WGS sequence"/>
</dbReference>
<sequence>MSRVSKKILNKQIEEQMFETLWEAISQVKDKGDVKLFLNDLLTPVERIMAAKRLAIAILLLRGKDYETIIDLLKVSNETISKVSLILKVNNGYRIAVNKLVRTEAGRQFWRDIESLLYRLGTPGKAFLPEEVIKRQLGHKKKTLV</sequence>
<dbReference type="PANTHER" id="PTHR40080">
    <property type="entry name" value="LMO1763 PROTEIN"/>
    <property type="match status" value="1"/>
</dbReference>
<dbReference type="Pfam" id="PF01371">
    <property type="entry name" value="Trp_repressor"/>
    <property type="match status" value="1"/>
</dbReference>
<dbReference type="EMBL" id="MFBA01000012">
    <property type="protein sequence ID" value="OGD85851.1"/>
    <property type="molecule type" value="Genomic_DNA"/>
</dbReference>
<dbReference type="Gene3D" id="1.10.1270.10">
    <property type="entry name" value="TrpR-like"/>
    <property type="match status" value="1"/>
</dbReference>
<organism evidence="1 2">
    <name type="scientific">Candidatus Curtissbacteria bacterium RIFCSPHIGHO2_01_FULL_41_13</name>
    <dbReference type="NCBI Taxonomy" id="1797745"/>
    <lineage>
        <taxon>Bacteria</taxon>
        <taxon>Candidatus Curtissiibacteriota</taxon>
    </lineage>
</organism>
<comment type="caution">
    <text evidence="1">The sequence shown here is derived from an EMBL/GenBank/DDBJ whole genome shotgun (WGS) entry which is preliminary data.</text>
</comment>
<evidence type="ECO:0000313" key="2">
    <source>
        <dbReference type="Proteomes" id="UP000177069"/>
    </source>
</evidence>
<dbReference type="InterPro" id="IPR038116">
    <property type="entry name" value="TrpR-like_sf"/>
</dbReference>
<evidence type="ECO:0008006" key="3">
    <source>
        <dbReference type="Google" id="ProtNLM"/>
    </source>
</evidence>
<accession>A0A1F5G1V0</accession>
<name>A0A1F5G1V0_9BACT</name>
<dbReference type="AlphaFoldDB" id="A0A1F5G1V0"/>
<proteinExistence type="predicted"/>
<dbReference type="InterPro" id="IPR013368">
    <property type="entry name" value="YecD_YerC"/>
</dbReference>
<dbReference type="GO" id="GO:0043565">
    <property type="term" value="F:sequence-specific DNA binding"/>
    <property type="evidence" value="ECO:0007669"/>
    <property type="project" value="InterPro"/>
</dbReference>
<gene>
    <name evidence="1" type="ORF">A2696_03530</name>
</gene>
<dbReference type="InterPro" id="IPR000831">
    <property type="entry name" value="Trp_repress"/>
</dbReference>
<dbReference type="GO" id="GO:0003700">
    <property type="term" value="F:DNA-binding transcription factor activity"/>
    <property type="evidence" value="ECO:0007669"/>
    <property type="project" value="InterPro"/>
</dbReference>
<protein>
    <recommendedName>
        <fullName evidence="3">TrpR like protein, YerC/YecD</fullName>
    </recommendedName>
</protein>